<name>A0A2S6CV77_9CYAN</name>
<evidence type="ECO:0000313" key="2">
    <source>
        <dbReference type="Proteomes" id="UP000239589"/>
    </source>
</evidence>
<dbReference type="OrthoDB" id="490422at2"/>
<organism evidence="1 2">
    <name type="scientific">Cuspidothrix issatschenkoi CHARLIE-1</name>
    <dbReference type="NCBI Taxonomy" id="2052836"/>
    <lineage>
        <taxon>Bacteria</taxon>
        <taxon>Bacillati</taxon>
        <taxon>Cyanobacteriota</taxon>
        <taxon>Cyanophyceae</taxon>
        <taxon>Nostocales</taxon>
        <taxon>Aphanizomenonaceae</taxon>
        <taxon>Cuspidothrix</taxon>
    </lineage>
</organism>
<evidence type="ECO:0000313" key="1">
    <source>
        <dbReference type="EMBL" id="PPJ63663.1"/>
    </source>
</evidence>
<proteinExistence type="predicted"/>
<sequence length="316" mass="36421">MTPSSLEEIAQYLEQHEQSKRIKKLIFCVAKNIWENDQSQLDRFKLQELIQELCHLNPTIEKLKASLSTVVNTLNKPGEYAIIASIITNEVQKLYVMFEQETGIFPRADSLEEQTNLMVNQAIVDNPYKSISAQAETIALNTPNPINQPVTTPKKLAYNQFDLRQNIMQYTNPLRAKIILFSALYRQFSFNEQDWFKLRAEKLDTLLQKLFDACPTIRHFEHKINNAVMSLGDPEENSQAGSTLIQFIKRFYPEIPTDETQEQPIYSNLSPEIHTSPQPNYQIDLSEIDDFYDASDEDSTCQLIPPSKQDNSIIKL</sequence>
<keyword evidence="2" id="KW-1185">Reference proteome</keyword>
<dbReference type="AlphaFoldDB" id="A0A2S6CV77"/>
<comment type="caution">
    <text evidence="1">The sequence shown here is derived from an EMBL/GenBank/DDBJ whole genome shotgun (WGS) entry which is preliminary data.</text>
</comment>
<accession>A0A2S6CV77</accession>
<dbReference type="EMBL" id="PGEM01000058">
    <property type="protein sequence ID" value="PPJ63663.1"/>
    <property type="molecule type" value="Genomic_DNA"/>
</dbReference>
<dbReference type="Proteomes" id="UP000239589">
    <property type="component" value="Unassembled WGS sequence"/>
</dbReference>
<gene>
    <name evidence="1" type="ORF">CUN59_08760</name>
</gene>
<reference evidence="1 2" key="1">
    <citation type="submission" date="2018-02" db="EMBL/GenBank/DDBJ databases">
        <title>Discovery of a pederin family compound in a non-symbiotic bloom-forming cyanobacterium.</title>
        <authorList>
            <person name="Kust A."/>
            <person name="Mares J."/>
            <person name="Jokela J."/>
            <person name="Urajova P."/>
            <person name="Hajek J."/>
            <person name="Saurav K."/>
            <person name="Voracova K."/>
            <person name="Fewer D.P."/>
            <person name="Haapaniemi E."/>
            <person name="Permi P."/>
            <person name="Rehakova K."/>
            <person name="Sivonen K."/>
            <person name="Hrouzek P."/>
        </authorList>
    </citation>
    <scope>NUCLEOTIDE SEQUENCE [LARGE SCALE GENOMIC DNA]</scope>
    <source>
        <strain evidence="1 2">CHARLIE-1</strain>
    </source>
</reference>
<dbReference type="RefSeq" id="WP_104387487.1">
    <property type="nucleotide sequence ID" value="NZ_PGEM01000058.1"/>
</dbReference>
<protein>
    <submittedName>
        <fullName evidence="1">Uncharacterized protein</fullName>
    </submittedName>
</protein>